<sequence>MNCASSRLEGLTSVANFPIGTHTLPANEKLDQGLHESHYLAKCRQFRIVSKDSGKRISIIVGMFVFDCENRIYVLQP</sequence>
<dbReference type="EMBL" id="JACJTQ010000030">
    <property type="protein sequence ID" value="MBD2693668.1"/>
    <property type="molecule type" value="Genomic_DNA"/>
</dbReference>
<reference evidence="1 2" key="1">
    <citation type="journal article" date="2020" name="ISME J.">
        <title>Comparative genomics reveals insights into cyanobacterial evolution and habitat adaptation.</title>
        <authorList>
            <person name="Chen M.Y."/>
            <person name="Teng W.K."/>
            <person name="Zhao L."/>
            <person name="Hu C.X."/>
            <person name="Zhou Y.K."/>
            <person name="Han B.P."/>
            <person name="Song L.R."/>
            <person name="Shu W.S."/>
        </authorList>
    </citation>
    <scope>NUCLEOTIDE SEQUENCE [LARGE SCALE GENOMIC DNA]</scope>
    <source>
        <strain evidence="1 2">FACHB-362</strain>
    </source>
</reference>
<dbReference type="Proteomes" id="UP000660381">
    <property type="component" value="Unassembled WGS sequence"/>
</dbReference>
<dbReference type="RefSeq" id="WP_190907912.1">
    <property type="nucleotide sequence ID" value="NZ_JACJTQ010000030.1"/>
</dbReference>
<comment type="caution">
    <text evidence="1">The sequence shown here is derived from an EMBL/GenBank/DDBJ whole genome shotgun (WGS) entry which is preliminary data.</text>
</comment>
<evidence type="ECO:0000313" key="2">
    <source>
        <dbReference type="Proteomes" id="UP000660381"/>
    </source>
</evidence>
<keyword evidence="2" id="KW-1185">Reference proteome</keyword>
<proteinExistence type="predicted"/>
<organism evidence="1 2">
    <name type="scientific">Anabaena catenula FACHB-362</name>
    <dbReference type="NCBI Taxonomy" id="2692877"/>
    <lineage>
        <taxon>Bacteria</taxon>
        <taxon>Bacillati</taxon>
        <taxon>Cyanobacteriota</taxon>
        <taxon>Cyanophyceae</taxon>
        <taxon>Nostocales</taxon>
        <taxon>Nostocaceae</taxon>
        <taxon>Anabaena</taxon>
    </lineage>
</organism>
<protein>
    <submittedName>
        <fullName evidence="1">Uncharacterized protein</fullName>
    </submittedName>
</protein>
<accession>A0ABR8J5N9</accession>
<evidence type="ECO:0000313" key="1">
    <source>
        <dbReference type="EMBL" id="MBD2693668.1"/>
    </source>
</evidence>
<gene>
    <name evidence="1" type="ORF">H6G68_18215</name>
</gene>
<name>A0ABR8J5N9_9NOST</name>